<feature type="binding site" evidence="3">
    <location>
        <begin position="11"/>
        <end position="18"/>
    </location>
    <ligand>
        <name>substrate</name>
    </ligand>
</feature>
<dbReference type="Gene3D" id="3.40.50.1240">
    <property type="entry name" value="Phosphoglycerate mutase-like"/>
    <property type="match status" value="1"/>
</dbReference>
<dbReference type="InterPro" id="IPR029033">
    <property type="entry name" value="His_PPase_superfam"/>
</dbReference>
<dbReference type="InterPro" id="IPR051695">
    <property type="entry name" value="Phosphoglycerate_Mutase"/>
</dbReference>
<dbReference type="PANTHER" id="PTHR46517:SF1">
    <property type="entry name" value="FRUCTOSE-2,6-BISPHOSPHATASE TIGAR"/>
    <property type="match status" value="1"/>
</dbReference>
<evidence type="ECO:0000256" key="1">
    <source>
        <dbReference type="ARBA" id="ARBA00022801"/>
    </source>
</evidence>
<evidence type="ECO:0000256" key="2">
    <source>
        <dbReference type="PIRSR" id="PIRSR613078-1"/>
    </source>
</evidence>
<dbReference type="PANTHER" id="PTHR46517">
    <property type="entry name" value="FRUCTOSE-2,6-BISPHOSPHATASE TIGAR"/>
    <property type="match status" value="1"/>
</dbReference>
<dbReference type="InterPro" id="IPR013078">
    <property type="entry name" value="His_Pase_superF_clade-1"/>
</dbReference>
<organism evidence="4 5">
    <name type="scientific">Candidatus Gottesmanbacteria bacterium RIFCSPHIGHO2_01_FULL_39_10</name>
    <dbReference type="NCBI Taxonomy" id="1798375"/>
    <lineage>
        <taxon>Bacteria</taxon>
        <taxon>Candidatus Gottesmaniibacteriota</taxon>
    </lineage>
</organism>
<feature type="active site" description="Tele-phosphohistidine intermediate" evidence="2">
    <location>
        <position position="12"/>
    </location>
</feature>
<dbReference type="AlphaFoldDB" id="A0A1F5ZS45"/>
<name>A0A1F5ZS45_9BACT</name>
<comment type="caution">
    <text evidence="4">The sequence shown here is derived from an EMBL/GenBank/DDBJ whole genome shotgun (WGS) entry which is preliminary data.</text>
</comment>
<dbReference type="SMART" id="SM00855">
    <property type="entry name" value="PGAM"/>
    <property type="match status" value="1"/>
</dbReference>
<dbReference type="STRING" id="1798375.A2773_04670"/>
<proteinExistence type="predicted"/>
<dbReference type="EMBL" id="MFJE01000005">
    <property type="protein sequence ID" value="OGG15155.1"/>
    <property type="molecule type" value="Genomic_DNA"/>
</dbReference>
<gene>
    <name evidence="4" type="ORF">A2773_04670</name>
</gene>
<accession>A0A1F5ZS45</accession>
<dbReference type="GO" id="GO:0005829">
    <property type="term" value="C:cytosol"/>
    <property type="evidence" value="ECO:0007669"/>
    <property type="project" value="TreeGrafter"/>
</dbReference>
<evidence type="ECO:0000313" key="4">
    <source>
        <dbReference type="EMBL" id="OGG15155.1"/>
    </source>
</evidence>
<dbReference type="GO" id="GO:0045820">
    <property type="term" value="P:negative regulation of glycolytic process"/>
    <property type="evidence" value="ECO:0007669"/>
    <property type="project" value="TreeGrafter"/>
</dbReference>
<dbReference type="InterPro" id="IPR001345">
    <property type="entry name" value="PG/BPGM_mutase_AS"/>
</dbReference>
<dbReference type="GO" id="GO:0004331">
    <property type="term" value="F:fructose-2,6-bisphosphate 2-phosphatase activity"/>
    <property type="evidence" value="ECO:0007669"/>
    <property type="project" value="TreeGrafter"/>
</dbReference>
<dbReference type="GO" id="GO:0043456">
    <property type="term" value="P:regulation of pentose-phosphate shunt"/>
    <property type="evidence" value="ECO:0007669"/>
    <property type="project" value="TreeGrafter"/>
</dbReference>
<dbReference type="Proteomes" id="UP000177383">
    <property type="component" value="Unassembled WGS sequence"/>
</dbReference>
<dbReference type="CDD" id="cd07067">
    <property type="entry name" value="HP_PGM_like"/>
    <property type="match status" value="1"/>
</dbReference>
<sequence length="204" mass="23486">MTKFCTFYIVRHGETVWNLEKRIQGHGDSPLTAKGLKQIQKTAQKLKDVKFDAAFSSDLLRAKKTAEIILLERKLAVTTTEVLRERRFGKYEGKFFQEMQHLYEKIDKLDQNERFQTPLHEDIESDEALIGRFLTFLRETAVAYNGKIILIGSHGGLMKTLLIHLGFGNYKNLYGRFIANGAYIKLTSDGVDFFIEETYGIKKP</sequence>
<evidence type="ECO:0000256" key="3">
    <source>
        <dbReference type="PIRSR" id="PIRSR613078-2"/>
    </source>
</evidence>
<dbReference type="Pfam" id="PF00300">
    <property type="entry name" value="His_Phos_1"/>
    <property type="match status" value="1"/>
</dbReference>
<dbReference type="SUPFAM" id="SSF53254">
    <property type="entry name" value="Phosphoglycerate mutase-like"/>
    <property type="match status" value="1"/>
</dbReference>
<protein>
    <recommendedName>
        <fullName evidence="6">Phosphoglycerate mutase</fullName>
    </recommendedName>
</protein>
<evidence type="ECO:0008006" key="6">
    <source>
        <dbReference type="Google" id="ProtNLM"/>
    </source>
</evidence>
<feature type="binding site" evidence="3">
    <location>
        <position position="61"/>
    </location>
    <ligand>
        <name>substrate</name>
    </ligand>
</feature>
<evidence type="ECO:0000313" key="5">
    <source>
        <dbReference type="Proteomes" id="UP000177383"/>
    </source>
</evidence>
<keyword evidence="1" id="KW-0378">Hydrolase</keyword>
<dbReference type="PROSITE" id="PS00175">
    <property type="entry name" value="PG_MUTASE"/>
    <property type="match status" value="1"/>
</dbReference>
<reference evidence="4 5" key="1">
    <citation type="journal article" date="2016" name="Nat. Commun.">
        <title>Thousands of microbial genomes shed light on interconnected biogeochemical processes in an aquifer system.</title>
        <authorList>
            <person name="Anantharaman K."/>
            <person name="Brown C.T."/>
            <person name="Hug L.A."/>
            <person name="Sharon I."/>
            <person name="Castelle C.J."/>
            <person name="Probst A.J."/>
            <person name="Thomas B.C."/>
            <person name="Singh A."/>
            <person name="Wilkins M.J."/>
            <person name="Karaoz U."/>
            <person name="Brodie E.L."/>
            <person name="Williams K.H."/>
            <person name="Hubbard S.S."/>
            <person name="Banfield J.F."/>
        </authorList>
    </citation>
    <scope>NUCLEOTIDE SEQUENCE [LARGE SCALE GENOMIC DNA]</scope>
</reference>
<feature type="active site" description="Proton donor/acceptor" evidence="2">
    <location>
        <position position="85"/>
    </location>
</feature>